<proteinExistence type="predicted"/>
<keyword evidence="2" id="KW-1185">Reference proteome</keyword>
<dbReference type="EMBL" id="JAJOMB010000055">
    <property type="protein sequence ID" value="MCD5317254.1"/>
    <property type="molecule type" value="Genomic_DNA"/>
</dbReference>
<evidence type="ECO:0000313" key="2">
    <source>
        <dbReference type="Proteomes" id="UP001138997"/>
    </source>
</evidence>
<dbReference type="RefSeq" id="WP_231450104.1">
    <property type="nucleotide sequence ID" value="NZ_JAJOMB010000055.1"/>
</dbReference>
<name>A0A9X1NPI0_9ACTN</name>
<organism evidence="1 2">
    <name type="scientific">Kineosporia babensis</name>
    <dbReference type="NCBI Taxonomy" id="499548"/>
    <lineage>
        <taxon>Bacteria</taxon>
        <taxon>Bacillati</taxon>
        <taxon>Actinomycetota</taxon>
        <taxon>Actinomycetes</taxon>
        <taxon>Kineosporiales</taxon>
        <taxon>Kineosporiaceae</taxon>
        <taxon>Kineosporia</taxon>
    </lineage>
</organism>
<reference evidence="1" key="1">
    <citation type="submission" date="2021-11" db="EMBL/GenBank/DDBJ databases">
        <title>Streptomyces corallinus and Kineosporia corallina sp. nov., two new coral-derived marine actinobacteria.</title>
        <authorList>
            <person name="Buangrab K."/>
            <person name="Sutthacheep M."/>
            <person name="Yeemin T."/>
            <person name="Harunari E."/>
            <person name="Igarashi Y."/>
            <person name="Sripreechasak P."/>
            <person name="Kanchanasin P."/>
            <person name="Tanasupawat S."/>
            <person name="Phongsopitanun W."/>
        </authorList>
    </citation>
    <scope>NUCLEOTIDE SEQUENCE</scope>
    <source>
        <strain evidence="1">JCM 31032</strain>
    </source>
</reference>
<comment type="caution">
    <text evidence="1">The sequence shown here is derived from an EMBL/GenBank/DDBJ whole genome shotgun (WGS) entry which is preliminary data.</text>
</comment>
<dbReference type="Proteomes" id="UP001138997">
    <property type="component" value="Unassembled WGS sequence"/>
</dbReference>
<protein>
    <submittedName>
        <fullName evidence="1">Uncharacterized protein</fullName>
    </submittedName>
</protein>
<sequence length="100" mass="11208">MQQFGEKQDSIDPVWIPGWAAYSTWGWDSGTRCWYAQMYRDTSDPDAAPDHHLHESEATQLVVKIGAVTGLPSEQVQQILSAKPGTPEYERFARTASSHT</sequence>
<dbReference type="AlphaFoldDB" id="A0A9X1NPI0"/>
<evidence type="ECO:0000313" key="1">
    <source>
        <dbReference type="EMBL" id="MCD5317254.1"/>
    </source>
</evidence>
<accession>A0A9X1NPI0</accession>
<gene>
    <name evidence="1" type="ORF">LR394_40825</name>
</gene>